<protein>
    <submittedName>
        <fullName evidence="3">Uncharacterized protein</fullName>
    </submittedName>
</protein>
<reference evidence="4" key="1">
    <citation type="submission" date="2017-02" db="EMBL/GenBank/DDBJ databases">
        <authorList>
            <person name="Dridi B."/>
        </authorList>
    </citation>
    <scope>NUCLEOTIDE SEQUENCE [LARGE SCALE GENOMIC DNA]</scope>
    <source>
        <strain evidence="4">bH819</strain>
    </source>
</reference>
<organism evidence="3 4">
    <name type="scientific">Vagococcus fluvialis bH819</name>
    <dbReference type="NCBI Taxonomy" id="1255619"/>
    <lineage>
        <taxon>Bacteria</taxon>
        <taxon>Bacillati</taxon>
        <taxon>Bacillota</taxon>
        <taxon>Bacilli</taxon>
        <taxon>Lactobacillales</taxon>
        <taxon>Enterococcaceae</taxon>
        <taxon>Vagococcus</taxon>
    </lineage>
</organism>
<proteinExistence type="predicted"/>
<gene>
    <name evidence="3" type="ORF">FM121_02825</name>
</gene>
<dbReference type="AlphaFoldDB" id="A0A1X6WL85"/>
<evidence type="ECO:0000313" key="3">
    <source>
        <dbReference type="EMBL" id="SLM85002.1"/>
    </source>
</evidence>
<dbReference type="Proteomes" id="UP000195918">
    <property type="component" value="Unassembled WGS sequence"/>
</dbReference>
<accession>A0A1X6WL85</accession>
<keyword evidence="2" id="KW-0732">Signal</keyword>
<dbReference type="RefSeq" id="WP_179203781.1">
    <property type="nucleotide sequence ID" value="NZ_FWFD01000007.1"/>
</dbReference>
<keyword evidence="4" id="KW-1185">Reference proteome</keyword>
<evidence type="ECO:0000313" key="4">
    <source>
        <dbReference type="Proteomes" id="UP000195918"/>
    </source>
</evidence>
<name>A0A1X6WL85_9ENTE</name>
<feature type="signal peptide" evidence="2">
    <location>
        <begin position="1"/>
        <end position="23"/>
    </location>
</feature>
<feature type="compositionally biased region" description="Polar residues" evidence="1">
    <location>
        <begin position="57"/>
        <end position="67"/>
    </location>
</feature>
<dbReference type="EMBL" id="FWFD01000007">
    <property type="protein sequence ID" value="SLM85002.1"/>
    <property type="molecule type" value="Genomic_DNA"/>
</dbReference>
<feature type="chain" id="PRO_5038424035" evidence="2">
    <location>
        <begin position="24"/>
        <end position="226"/>
    </location>
</feature>
<feature type="region of interest" description="Disordered" evidence="1">
    <location>
        <begin position="45"/>
        <end position="67"/>
    </location>
</feature>
<evidence type="ECO:0000256" key="1">
    <source>
        <dbReference type="SAM" id="MobiDB-lite"/>
    </source>
</evidence>
<sequence length="226" mass="25419">MKRKLLSSSLLIFSLLISNPIGIAATENSTSTKFSTDIDSEILSSTTEESTKKDSVTPISDITNTSDSLENNIPDTQIIGDDKIEEFYEYAISTGKIKRELYSLEDFIYNYKIYLDEYPETKEIFKLEESFDEWFEQIRFGALPDGQGEAYSGNYITDISTRGFSDAQKRSANRFKKDLRKGDIIVVNSKGPGHAAIATTDNYILEMTGGRNPVKWFAGGIEKNNH</sequence>
<evidence type="ECO:0000256" key="2">
    <source>
        <dbReference type="SAM" id="SignalP"/>
    </source>
</evidence>